<evidence type="ECO:0000313" key="6">
    <source>
        <dbReference type="Proteomes" id="UP000051326"/>
    </source>
</evidence>
<dbReference type="EMBL" id="CYSR01000040">
    <property type="protein sequence ID" value="CUI02175.1"/>
    <property type="molecule type" value="Genomic_DNA"/>
</dbReference>
<dbReference type="GO" id="GO:0005524">
    <property type="term" value="F:ATP binding"/>
    <property type="evidence" value="ECO:0007669"/>
    <property type="project" value="UniProtKB-KW"/>
</dbReference>
<keyword evidence="2" id="KW-0547">Nucleotide-binding</keyword>
<feature type="domain" description="UspA" evidence="4">
    <location>
        <begin position="1"/>
        <end position="173"/>
    </location>
</feature>
<dbReference type="InterPro" id="IPR006016">
    <property type="entry name" value="UspA"/>
</dbReference>
<comment type="similarity">
    <text evidence="1">Belongs to the universal stress protein A family.</text>
</comment>
<dbReference type="Gene3D" id="3.40.50.620">
    <property type="entry name" value="HUPs"/>
    <property type="match status" value="1"/>
</dbReference>
<dbReference type="Proteomes" id="UP000051326">
    <property type="component" value="Unassembled WGS sequence"/>
</dbReference>
<evidence type="ECO:0000256" key="2">
    <source>
        <dbReference type="ARBA" id="ARBA00022741"/>
    </source>
</evidence>
<evidence type="ECO:0000313" key="5">
    <source>
        <dbReference type="EMBL" id="CUI02175.1"/>
    </source>
</evidence>
<reference evidence="5 6" key="1">
    <citation type="submission" date="2015-09" db="EMBL/GenBank/DDBJ databases">
        <authorList>
            <consortium name="Swine Surveillance"/>
        </authorList>
    </citation>
    <scope>NUCLEOTIDE SEQUENCE [LARGE SCALE GENOMIC DNA]</scope>
    <source>
        <strain evidence="5 6">CECT 8399</strain>
    </source>
</reference>
<organism evidence="5 6">
    <name type="scientific">Leisingera aquaemixtae</name>
    <dbReference type="NCBI Taxonomy" id="1396826"/>
    <lineage>
        <taxon>Bacteria</taxon>
        <taxon>Pseudomonadati</taxon>
        <taxon>Pseudomonadota</taxon>
        <taxon>Alphaproteobacteria</taxon>
        <taxon>Rhodobacterales</taxon>
        <taxon>Roseobacteraceae</taxon>
        <taxon>Leisingera</taxon>
    </lineage>
</organism>
<evidence type="ECO:0000256" key="1">
    <source>
        <dbReference type="ARBA" id="ARBA00008791"/>
    </source>
</evidence>
<keyword evidence="3" id="KW-0067">ATP-binding</keyword>
<proteinExistence type="inferred from homology"/>
<dbReference type="InterPro" id="IPR014729">
    <property type="entry name" value="Rossmann-like_a/b/a_fold"/>
</dbReference>
<evidence type="ECO:0000256" key="3">
    <source>
        <dbReference type="ARBA" id="ARBA00022840"/>
    </source>
</evidence>
<dbReference type="PANTHER" id="PTHR46268">
    <property type="entry name" value="STRESS RESPONSE PROTEIN NHAX"/>
    <property type="match status" value="1"/>
</dbReference>
<name>A0A0P1HEI5_9RHOB</name>
<dbReference type="InterPro" id="IPR006015">
    <property type="entry name" value="Universal_stress_UspA"/>
</dbReference>
<dbReference type="Pfam" id="PF00582">
    <property type="entry name" value="Usp"/>
    <property type="match status" value="1"/>
</dbReference>
<accession>A0A0P1HEI5</accession>
<evidence type="ECO:0000259" key="4">
    <source>
        <dbReference type="Pfam" id="PF00582"/>
    </source>
</evidence>
<sequence length="173" mass="18413">MAQKILVATDGSKAAKRAVQFAAGLAAGLEAELIILHVLLHSRRSEELINLAEAEHILDHVAGELALTNVPENISQLISETSRAGTIAQAVTAIGRLIQRWAEKSARAAGASNIRTLTLPGDCAEEILNVAELEGCDIVVVGQKGLGPARRYLHDSVSNKVLRRAQCTVILAR</sequence>
<dbReference type="RefSeq" id="WP_058288119.1">
    <property type="nucleotide sequence ID" value="NZ_CYSR01000040.1"/>
</dbReference>
<dbReference type="PANTHER" id="PTHR46268:SF27">
    <property type="entry name" value="UNIVERSAL STRESS PROTEIN RV2623"/>
    <property type="match status" value="1"/>
</dbReference>
<protein>
    <submittedName>
        <fullName evidence="5">Universal stress protein family protein</fullName>
    </submittedName>
</protein>
<dbReference type="AlphaFoldDB" id="A0A0P1HEI5"/>
<gene>
    <name evidence="5" type="ORF">PHA8399_04339</name>
</gene>
<dbReference type="STRING" id="1396826.PHA8399_04339"/>
<dbReference type="SUPFAM" id="SSF52402">
    <property type="entry name" value="Adenine nucleotide alpha hydrolases-like"/>
    <property type="match status" value="1"/>
</dbReference>
<dbReference type="PRINTS" id="PR01438">
    <property type="entry name" value="UNVRSLSTRESS"/>
</dbReference>